<dbReference type="PROSITE" id="PS01081">
    <property type="entry name" value="HTH_TETR_1"/>
    <property type="match status" value="1"/>
</dbReference>
<keyword evidence="3" id="KW-0804">Transcription</keyword>
<evidence type="ECO:0000313" key="6">
    <source>
        <dbReference type="EMBL" id="MTE18885.1"/>
    </source>
</evidence>
<dbReference type="PANTHER" id="PTHR30055">
    <property type="entry name" value="HTH-TYPE TRANSCRIPTIONAL REGULATOR RUTR"/>
    <property type="match status" value="1"/>
</dbReference>
<dbReference type="PROSITE" id="PS50977">
    <property type="entry name" value="HTH_TETR_2"/>
    <property type="match status" value="1"/>
</dbReference>
<dbReference type="InterPro" id="IPR023772">
    <property type="entry name" value="DNA-bd_HTH_TetR-type_CS"/>
</dbReference>
<gene>
    <name evidence="6" type="ORF">F0L17_07005</name>
</gene>
<evidence type="ECO:0000256" key="4">
    <source>
        <dbReference type="PROSITE-ProRule" id="PRU00335"/>
    </source>
</evidence>
<evidence type="ECO:0000313" key="7">
    <source>
        <dbReference type="Proteomes" id="UP000473014"/>
    </source>
</evidence>
<evidence type="ECO:0000259" key="5">
    <source>
        <dbReference type="PROSITE" id="PS50977"/>
    </source>
</evidence>
<evidence type="ECO:0000256" key="1">
    <source>
        <dbReference type="ARBA" id="ARBA00023015"/>
    </source>
</evidence>
<dbReference type="SUPFAM" id="SSF46689">
    <property type="entry name" value="Homeodomain-like"/>
    <property type="match status" value="1"/>
</dbReference>
<dbReference type="AlphaFoldDB" id="A0A6G2B9D1"/>
<feature type="DNA-binding region" description="H-T-H motif" evidence="4">
    <location>
        <begin position="57"/>
        <end position="76"/>
    </location>
</feature>
<dbReference type="Pfam" id="PF17754">
    <property type="entry name" value="TetR_C_14"/>
    <property type="match status" value="1"/>
</dbReference>
<dbReference type="GO" id="GO:0003700">
    <property type="term" value="F:DNA-binding transcription factor activity"/>
    <property type="evidence" value="ECO:0007669"/>
    <property type="project" value="TreeGrafter"/>
</dbReference>
<dbReference type="InterPro" id="IPR009057">
    <property type="entry name" value="Homeodomain-like_sf"/>
</dbReference>
<accession>A0A6G2B9D1</accession>
<evidence type="ECO:0000256" key="3">
    <source>
        <dbReference type="ARBA" id="ARBA00023163"/>
    </source>
</evidence>
<dbReference type="PRINTS" id="PR00455">
    <property type="entry name" value="HTHTETR"/>
</dbReference>
<dbReference type="InterPro" id="IPR041347">
    <property type="entry name" value="MftR_C"/>
</dbReference>
<dbReference type="GO" id="GO:0000976">
    <property type="term" value="F:transcription cis-regulatory region binding"/>
    <property type="evidence" value="ECO:0007669"/>
    <property type="project" value="TreeGrafter"/>
</dbReference>
<feature type="domain" description="HTH tetR-type" evidence="5">
    <location>
        <begin position="34"/>
        <end position="94"/>
    </location>
</feature>
<proteinExistence type="predicted"/>
<dbReference type="InterPro" id="IPR001647">
    <property type="entry name" value="HTH_TetR"/>
</dbReference>
<dbReference type="PANTHER" id="PTHR30055:SF238">
    <property type="entry name" value="MYCOFACTOCIN BIOSYNTHESIS TRANSCRIPTIONAL REGULATOR MFTR-RELATED"/>
    <property type="match status" value="1"/>
</dbReference>
<name>A0A6G2B9D1_9ACTN</name>
<dbReference type="Gene3D" id="1.10.10.60">
    <property type="entry name" value="Homeodomain-like"/>
    <property type="match status" value="1"/>
</dbReference>
<keyword evidence="1" id="KW-0805">Transcription regulation</keyword>
<dbReference type="Proteomes" id="UP000473014">
    <property type="component" value="Unassembled WGS sequence"/>
</dbReference>
<dbReference type="EMBL" id="WIXO01000001">
    <property type="protein sequence ID" value="MTE18885.1"/>
    <property type="molecule type" value="Genomic_DNA"/>
</dbReference>
<protein>
    <submittedName>
        <fullName evidence="6">TetR family transcriptional regulator</fullName>
    </submittedName>
</protein>
<keyword evidence="7" id="KW-1185">Reference proteome</keyword>
<keyword evidence="2 4" id="KW-0238">DNA-binding</keyword>
<dbReference type="InterPro" id="IPR050109">
    <property type="entry name" value="HTH-type_TetR-like_transc_reg"/>
</dbReference>
<dbReference type="Pfam" id="PF00440">
    <property type="entry name" value="TetR_N"/>
    <property type="match status" value="1"/>
</dbReference>
<reference evidence="6 7" key="1">
    <citation type="submission" date="2019-11" db="EMBL/GenBank/DDBJ databases">
        <authorList>
            <person name="Yuan L."/>
        </authorList>
    </citation>
    <scope>NUCLEOTIDE SEQUENCE [LARGE SCALE GENOMIC DNA]</scope>
    <source>
        <strain evidence="6 7">TRM43335</strain>
    </source>
</reference>
<evidence type="ECO:0000256" key="2">
    <source>
        <dbReference type="ARBA" id="ARBA00023125"/>
    </source>
</evidence>
<sequence>MCRPVVARLTDKVSATTEPAGGDRLTGLRERKKRRTRDALVRTAHELFVERGYERTTVDEIAESVNVSQRTFFRYFAGKEEVALTLQRMVQERFLTAVAERPERETPMRVLGNALDTAWDGIGDAIREVVPIELYMRMWQVIETTPALVAVHLRHCAEQEDRLVAEIARRAGVDPDDDPRPRVLVAAFSGVIQLAGRRWAADSGVTVEGARRLFRGYLEQLGPALAEEWEPYRGSAGDTRPVRR</sequence>
<organism evidence="6 7">
    <name type="scientific">Streptomyces taklimakanensis</name>
    <dbReference type="NCBI Taxonomy" id="2569853"/>
    <lineage>
        <taxon>Bacteria</taxon>
        <taxon>Bacillati</taxon>
        <taxon>Actinomycetota</taxon>
        <taxon>Actinomycetes</taxon>
        <taxon>Kitasatosporales</taxon>
        <taxon>Streptomycetaceae</taxon>
        <taxon>Streptomyces</taxon>
    </lineage>
</organism>
<dbReference type="OrthoDB" id="8688418at2"/>
<comment type="caution">
    <text evidence="6">The sequence shown here is derived from an EMBL/GenBank/DDBJ whole genome shotgun (WGS) entry which is preliminary data.</text>
</comment>
<dbReference type="Gene3D" id="1.10.357.10">
    <property type="entry name" value="Tetracycline Repressor, domain 2"/>
    <property type="match status" value="1"/>
</dbReference>